<feature type="non-terminal residue" evidence="2">
    <location>
        <position position="81"/>
    </location>
</feature>
<dbReference type="EMBL" id="CADCSZ010000032">
    <property type="protein sequence ID" value="CAA9217818.1"/>
    <property type="molecule type" value="Genomic_DNA"/>
</dbReference>
<name>A0A6J4HAL2_9ACTN</name>
<evidence type="ECO:0000256" key="1">
    <source>
        <dbReference type="SAM" id="MobiDB-lite"/>
    </source>
</evidence>
<proteinExistence type="predicted"/>
<gene>
    <name evidence="2" type="ORF">AVDCRST_MAG76-609</name>
</gene>
<sequence length="81" mass="8809">ARRGEGLRPRDRRRCRGHRHRSPGGAAGSYRPGRLHLPHAAAGPAGRLRPGRQGPGHPHPNGSRGRHGQPEPPTRLVRGHL</sequence>
<accession>A0A6J4HAL2</accession>
<reference evidence="2" key="1">
    <citation type="submission" date="2020-02" db="EMBL/GenBank/DDBJ databases">
        <authorList>
            <person name="Meier V. D."/>
        </authorList>
    </citation>
    <scope>NUCLEOTIDE SEQUENCE</scope>
    <source>
        <strain evidence="2">AVDCRST_MAG76</strain>
    </source>
</reference>
<feature type="compositionally biased region" description="Low complexity" evidence="1">
    <location>
        <begin position="38"/>
        <end position="60"/>
    </location>
</feature>
<feature type="compositionally biased region" description="Basic residues" evidence="1">
    <location>
        <begin position="10"/>
        <end position="22"/>
    </location>
</feature>
<dbReference type="AlphaFoldDB" id="A0A6J4HAL2"/>
<feature type="non-terminal residue" evidence="2">
    <location>
        <position position="1"/>
    </location>
</feature>
<feature type="region of interest" description="Disordered" evidence="1">
    <location>
        <begin position="1"/>
        <end position="81"/>
    </location>
</feature>
<evidence type="ECO:0000313" key="2">
    <source>
        <dbReference type="EMBL" id="CAA9217818.1"/>
    </source>
</evidence>
<organism evidence="2">
    <name type="scientific">uncultured Acidimicrobiales bacterium</name>
    <dbReference type="NCBI Taxonomy" id="310071"/>
    <lineage>
        <taxon>Bacteria</taxon>
        <taxon>Bacillati</taxon>
        <taxon>Actinomycetota</taxon>
        <taxon>Acidimicrobiia</taxon>
        <taxon>Acidimicrobiales</taxon>
        <taxon>environmental samples</taxon>
    </lineage>
</organism>
<protein>
    <submittedName>
        <fullName evidence="2">Uncharacterized protein</fullName>
    </submittedName>
</protein>